<name>A0A562V7P0_9BACT</name>
<proteinExistence type="inferred from homology"/>
<dbReference type="InterPro" id="IPR019734">
    <property type="entry name" value="TPR_rpt"/>
</dbReference>
<evidence type="ECO:0000256" key="2">
    <source>
        <dbReference type="SAM" id="Coils"/>
    </source>
</evidence>
<dbReference type="EMBL" id="VLLN01000033">
    <property type="protein sequence ID" value="TWJ13914.1"/>
    <property type="molecule type" value="Genomic_DNA"/>
</dbReference>
<dbReference type="PROSITE" id="PS51257">
    <property type="entry name" value="PROKAR_LIPOPROTEIN"/>
    <property type="match status" value="1"/>
</dbReference>
<reference evidence="4 5" key="1">
    <citation type="submission" date="2019-07" db="EMBL/GenBank/DDBJ databases">
        <title>Genomic Encyclopedia of Archaeal and Bacterial Type Strains, Phase II (KMG-II): from individual species to whole genera.</title>
        <authorList>
            <person name="Goeker M."/>
        </authorList>
    </citation>
    <scope>NUCLEOTIDE SEQUENCE [LARGE SCALE GENOMIC DNA]</scope>
    <source>
        <strain evidence="4 5">ATCC BAA-1139</strain>
    </source>
</reference>
<organism evidence="4 5">
    <name type="scientific">Geobacter argillaceus</name>
    <dbReference type="NCBI Taxonomy" id="345631"/>
    <lineage>
        <taxon>Bacteria</taxon>
        <taxon>Pseudomonadati</taxon>
        <taxon>Thermodesulfobacteriota</taxon>
        <taxon>Desulfuromonadia</taxon>
        <taxon>Geobacterales</taxon>
        <taxon>Geobacteraceae</taxon>
        <taxon>Geobacter</taxon>
    </lineage>
</organism>
<dbReference type="InterPro" id="IPR011990">
    <property type="entry name" value="TPR-like_helical_dom_sf"/>
</dbReference>
<dbReference type="Gene3D" id="1.25.40.10">
    <property type="entry name" value="Tetratricopeptide repeat domain"/>
    <property type="match status" value="1"/>
</dbReference>
<sequence length="243" mass="26301">MFGTKSLVVAVGLLSLGGCASSDIMVQKQTAMDSRLEQLAQATTALVSQVQRLTDEQKGSGERLAALDKEVSSLRGGYDELRRQQAELAAKTAQTAALVPVDAARIEVVNREAGADEHDRTAQDGYMKAFGLFSANNYEAAAAAFVSFIAVHPQSEYVANAHFWLGECYVALHRYPRAIEAFRTVVERFPKGQKAPDALLRIGLVHDAAKEPAKAHAAFREVVEKFPASDAATRARELLLGKN</sequence>
<evidence type="ECO:0000313" key="4">
    <source>
        <dbReference type="EMBL" id="TWJ13914.1"/>
    </source>
</evidence>
<evidence type="ECO:0000313" key="5">
    <source>
        <dbReference type="Proteomes" id="UP000319449"/>
    </source>
</evidence>
<accession>A0A562V7P0</accession>
<dbReference type="SMART" id="SM00028">
    <property type="entry name" value="TPR"/>
    <property type="match status" value="2"/>
</dbReference>
<dbReference type="HAMAP" id="MF_02066">
    <property type="entry name" value="CpoB"/>
    <property type="match status" value="1"/>
</dbReference>
<keyword evidence="1" id="KW-0802">TPR repeat</keyword>
<keyword evidence="5" id="KW-1185">Reference proteome</keyword>
<protein>
    <submittedName>
        <fullName evidence="4">Tol-pal system protein YbgF</fullName>
    </submittedName>
</protein>
<feature type="chain" id="PRO_5039915011" evidence="3">
    <location>
        <begin position="21"/>
        <end position="243"/>
    </location>
</feature>
<dbReference type="OrthoDB" id="9781271at2"/>
<evidence type="ECO:0000256" key="1">
    <source>
        <dbReference type="PROSITE-ProRule" id="PRU00339"/>
    </source>
</evidence>
<gene>
    <name evidence="4" type="ORF">JN12_03631</name>
</gene>
<dbReference type="RefSeq" id="WP_145025409.1">
    <property type="nucleotide sequence ID" value="NZ_VLLN01000033.1"/>
</dbReference>
<dbReference type="InterPro" id="IPR014162">
    <property type="entry name" value="CpoB_C"/>
</dbReference>
<dbReference type="Pfam" id="PF13432">
    <property type="entry name" value="TPR_16"/>
    <property type="match status" value="1"/>
</dbReference>
<evidence type="ECO:0000256" key="3">
    <source>
        <dbReference type="SAM" id="SignalP"/>
    </source>
</evidence>
<feature type="repeat" description="TPR" evidence="1">
    <location>
        <begin position="159"/>
        <end position="192"/>
    </location>
</feature>
<dbReference type="AlphaFoldDB" id="A0A562V7P0"/>
<comment type="caution">
    <text evidence="4">The sequence shown here is derived from an EMBL/GenBank/DDBJ whole genome shotgun (WGS) entry which is preliminary data.</text>
</comment>
<feature type="coiled-coil region" evidence="2">
    <location>
        <begin position="36"/>
        <end position="84"/>
    </location>
</feature>
<dbReference type="PROSITE" id="PS50005">
    <property type="entry name" value="TPR"/>
    <property type="match status" value="1"/>
</dbReference>
<dbReference type="Pfam" id="PF13174">
    <property type="entry name" value="TPR_6"/>
    <property type="match status" value="1"/>
</dbReference>
<dbReference type="GO" id="GO:0051301">
    <property type="term" value="P:cell division"/>
    <property type="evidence" value="ECO:0007669"/>
    <property type="project" value="InterPro"/>
</dbReference>
<keyword evidence="2" id="KW-0175">Coiled coil</keyword>
<dbReference type="SUPFAM" id="SSF48452">
    <property type="entry name" value="TPR-like"/>
    <property type="match status" value="1"/>
</dbReference>
<feature type="signal peptide" evidence="3">
    <location>
        <begin position="1"/>
        <end position="20"/>
    </location>
</feature>
<dbReference type="InterPro" id="IPR034706">
    <property type="entry name" value="CpoB"/>
</dbReference>
<dbReference type="NCBIfam" id="TIGR02795">
    <property type="entry name" value="tol_pal_ybgF"/>
    <property type="match status" value="1"/>
</dbReference>
<keyword evidence="3" id="KW-0732">Signal</keyword>
<dbReference type="Proteomes" id="UP000319449">
    <property type="component" value="Unassembled WGS sequence"/>
</dbReference>